<evidence type="ECO:0000313" key="2">
    <source>
        <dbReference type="Proteomes" id="UP001218188"/>
    </source>
</evidence>
<proteinExistence type="predicted"/>
<dbReference type="AlphaFoldDB" id="A0AAD6WQF8"/>
<accession>A0AAD6WQF8</accession>
<sequence length="207" mass="23372">MDLSAIIEGDENSVEPRTTEELTRIPEALQLLLAPYRSRLPDSRLYGEDPHGVLRYFEEVVGPYAQLIDKAFPTRALTKHQLRAESIEFLTPHVSELLRFLTIMLGWVKLMVGSARQRRLSHTDPIDICPPRDLAHVPCVPSWTVEEIAVLQEEEAKDAWVAEKYWLRKRVEACNRAGKELSDVLSDVAGAEWYPAGGVAVPLIKCT</sequence>
<evidence type="ECO:0000313" key="1">
    <source>
        <dbReference type="EMBL" id="KAJ7023303.1"/>
    </source>
</evidence>
<organism evidence="1 2">
    <name type="scientific">Mycena alexandri</name>
    <dbReference type="NCBI Taxonomy" id="1745969"/>
    <lineage>
        <taxon>Eukaryota</taxon>
        <taxon>Fungi</taxon>
        <taxon>Dikarya</taxon>
        <taxon>Basidiomycota</taxon>
        <taxon>Agaricomycotina</taxon>
        <taxon>Agaricomycetes</taxon>
        <taxon>Agaricomycetidae</taxon>
        <taxon>Agaricales</taxon>
        <taxon>Marasmiineae</taxon>
        <taxon>Mycenaceae</taxon>
        <taxon>Mycena</taxon>
    </lineage>
</organism>
<comment type="caution">
    <text evidence="1">The sequence shown here is derived from an EMBL/GenBank/DDBJ whole genome shotgun (WGS) entry which is preliminary data.</text>
</comment>
<keyword evidence="2" id="KW-1185">Reference proteome</keyword>
<protein>
    <submittedName>
        <fullName evidence="1">Uncharacterized protein</fullName>
    </submittedName>
</protein>
<dbReference type="EMBL" id="JARJCM010000190">
    <property type="protein sequence ID" value="KAJ7023303.1"/>
    <property type="molecule type" value="Genomic_DNA"/>
</dbReference>
<dbReference type="Proteomes" id="UP001218188">
    <property type="component" value="Unassembled WGS sequence"/>
</dbReference>
<reference evidence="1" key="1">
    <citation type="submission" date="2023-03" db="EMBL/GenBank/DDBJ databases">
        <title>Massive genome expansion in bonnet fungi (Mycena s.s.) driven by repeated elements and novel gene families across ecological guilds.</title>
        <authorList>
            <consortium name="Lawrence Berkeley National Laboratory"/>
            <person name="Harder C.B."/>
            <person name="Miyauchi S."/>
            <person name="Viragh M."/>
            <person name="Kuo A."/>
            <person name="Thoen E."/>
            <person name="Andreopoulos B."/>
            <person name="Lu D."/>
            <person name="Skrede I."/>
            <person name="Drula E."/>
            <person name="Henrissat B."/>
            <person name="Morin E."/>
            <person name="Kohler A."/>
            <person name="Barry K."/>
            <person name="LaButti K."/>
            <person name="Morin E."/>
            <person name="Salamov A."/>
            <person name="Lipzen A."/>
            <person name="Mereny Z."/>
            <person name="Hegedus B."/>
            <person name="Baldrian P."/>
            <person name="Stursova M."/>
            <person name="Weitz H."/>
            <person name="Taylor A."/>
            <person name="Grigoriev I.V."/>
            <person name="Nagy L.G."/>
            <person name="Martin F."/>
            <person name="Kauserud H."/>
        </authorList>
    </citation>
    <scope>NUCLEOTIDE SEQUENCE</scope>
    <source>
        <strain evidence="1">CBHHK200</strain>
    </source>
</reference>
<name>A0AAD6WQF8_9AGAR</name>
<gene>
    <name evidence="1" type="ORF">C8F04DRAFT_1193554</name>
</gene>